<dbReference type="InterPro" id="IPR020583">
    <property type="entry name" value="Inositol_monoP_metal-BS"/>
</dbReference>
<evidence type="ECO:0000313" key="5">
    <source>
        <dbReference type="EMBL" id="ADD42858.1"/>
    </source>
</evidence>
<evidence type="ECO:0000256" key="1">
    <source>
        <dbReference type="ARBA" id="ARBA00022723"/>
    </source>
</evidence>
<keyword evidence="3 4" id="KW-0460">Magnesium</keyword>
<name>D3QBH6_STANL</name>
<protein>
    <submittedName>
        <fullName evidence="5">Inositol monophosphatase</fullName>
    </submittedName>
</protein>
<dbReference type="STRING" id="446470.Snas_3188"/>
<dbReference type="AlphaFoldDB" id="D3QBH6"/>
<feature type="binding site" evidence="4">
    <location>
        <position position="71"/>
    </location>
    <ligand>
        <name>Mg(2+)</name>
        <dbReference type="ChEBI" id="CHEBI:18420"/>
        <label>1</label>
        <note>catalytic</note>
    </ligand>
</feature>
<keyword evidence="2" id="KW-0378">Hydrolase</keyword>
<dbReference type="Pfam" id="PF00459">
    <property type="entry name" value="Inositol_P"/>
    <property type="match status" value="1"/>
</dbReference>
<dbReference type="HOGENOM" id="CLU_044118_6_0_11"/>
<keyword evidence="6" id="KW-1185">Reference proteome</keyword>
<dbReference type="eggNOG" id="COG0483">
    <property type="taxonomic scope" value="Bacteria"/>
</dbReference>
<dbReference type="GO" id="GO:0006020">
    <property type="term" value="P:inositol metabolic process"/>
    <property type="evidence" value="ECO:0007669"/>
    <property type="project" value="TreeGrafter"/>
</dbReference>
<comment type="cofactor">
    <cofactor evidence="4">
        <name>Mg(2+)</name>
        <dbReference type="ChEBI" id="CHEBI:18420"/>
    </cofactor>
</comment>
<accession>D3QBH6</accession>
<keyword evidence="1 4" id="KW-0479">Metal-binding</keyword>
<proteinExistence type="predicted"/>
<reference evidence="5 6" key="1">
    <citation type="journal article" date="2009" name="Stand. Genomic Sci.">
        <title>Complete genome sequence of Stackebrandtia nassauensis type strain (LLR-40K-21).</title>
        <authorList>
            <person name="Munk C."/>
            <person name="Lapidus A."/>
            <person name="Copeland A."/>
            <person name="Jando M."/>
            <person name="Mayilraj S."/>
            <person name="Glavina Del Rio T."/>
            <person name="Nolan M."/>
            <person name="Chen F."/>
            <person name="Lucas S."/>
            <person name="Tice H."/>
            <person name="Cheng J.F."/>
            <person name="Han C."/>
            <person name="Detter J.C."/>
            <person name="Bruce D."/>
            <person name="Goodwin L."/>
            <person name="Chain P."/>
            <person name="Pitluck S."/>
            <person name="Goker M."/>
            <person name="Ovchinikova G."/>
            <person name="Pati A."/>
            <person name="Ivanova N."/>
            <person name="Mavromatis K."/>
            <person name="Chen A."/>
            <person name="Palaniappan K."/>
            <person name="Land M."/>
            <person name="Hauser L."/>
            <person name="Chang Y.J."/>
            <person name="Jeffries C.D."/>
            <person name="Bristow J."/>
            <person name="Eisen J.A."/>
            <person name="Markowitz V."/>
            <person name="Hugenholtz P."/>
            <person name="Kyrpides N.C."/>
            <person name="Klenk H.P."/>
        </authorList>
    </citation>
    <scope>NUCLEOTIDE SEQUENCE [LARGE SCALE GENOMIC DNA]</scope>
    <source>
        <strain evidence="6">DSM 44728 / CIP 108903 / NRRL B-16338 / NBRC 102104 / LLR-40K-21</strain>
    </source>
</reference>
<dbReference type="InterPro" id="IPR000760">
    <property type="entry name" value="Inositol_monophosphatase-like"/>
</dbReference>
<feature type="binding site" evidence="4">
    <location>
        <position position="217"/>
    </location>
    <ligand>
        <name>Mg(2+)</name>
        <dbReference type="ChEBI" id="CHEBI:18420"/>
        <label>1</label>
        <note>catalytic</note>
    </ligand>
</feature>
<dbReference type="PRINTS" id="PR00377">
    <property type="entry name" value="IMPHPHTASES"/>
</dbReference>
<organism evidence="5 6">
    <name type="scientific">Stackebrandtia nassauensis (strain DSM 44728 / CIP 108903 / NRRL B-16338 / NBRC 102104 / LLR-40K-21)</name>
    <dbReference type="NCBI Taxonomy" id="446470"/>
    <lineage>
        <taxon>Bacteria</taxon>
        <taxon>Bacillati</taxon>
        <taxon>Actinomycetota</taxon>
        <taxon>Actinomycetes</taxon>
        <taxon>Glycomycetales</taxon>
        <taxon>Glycomycetaceae</taxon>
        <taxon>Stackebrandtia</taxon>
    </lineage>
</organism>
<dbReference type="GO" id="GO:0007165">
    <property type="term" value="P:signal transduction"/>
    <property type="evidence" value="ECO:0007669"/>
    <property type="project" value="TreeGrafter"/>
</dbReference>
<dbReference type="PANTHER" id="PTHR20854:SF4">
    <property type="entry name" value="INOSITOL-1-MONOPHOSPHATASE-RELATED"/>
    <property type="match status" value="1"/>
</dbReference>
<evidence type="ECO:0000313" key="6">
    <source>
        <dbReference type="Proteomes" id="UP000000844"/>
    </source>
</evidence>
<feature type="binding site" evidence="4">
    <location>
        <position position="96"/>
    </location>
    <ligand>
        <name>Mg(2+)</name>
        <dbReference type="ChEBI" id="CHEBI:18420"/>
        <label>1</label>
        <note>catalytic</note>
    </ligand>
</feature>
<sequence length="266" mass="28477">MKLSHDTYQHIAALIRDITDTEALTRFGNLAGGDISEKNPGDLVTIADTRVETALTEQLQALIPGSVTVGEEACEHQPELIDALATDTPCWIIDPIDGTANYASGKPEYSCLVALAHNGTIHASWLYAPSLKLSAGAHDGQAWINNQPAHTPTRAPEAPLRVMTTHPNYTGGYRHILDALDVPDITRIACSSAGLSYIDLIQGRLDALVYTWEKPWDHATGLHIHATAGGTHTTIDGTTFRLAGGNNLPFIVGHPTAIDTITALLP</sequence>
<gene>
    <name evidence="5" type="ordered locus">Snas_3188</name>
</gene>
<dbReference type="EMBL" id="CP001778">
    <property type="protein sequence ID" value="ADD42858.1"/>
    <property type="molecule type" value="Genomic_DNA"/>
</dbReference>
<dbReference type="GO" id="GO:0008934">
    <property type="term" value="F:inositol monophosphate 1-phosphatase activity"/>
    <property type="evidence" value="ECO:0007669"/>
    <property type="project" value="TreeGrafter"/>
</dbReference>
<feature type="binding site" evidence="4">
    <location>
        <position position="94"/>
    </location>
    <ligand>
        <name>Mg(2+)</name>
        <dbReference type="ChEBI" id="CHEBI:18420"/>
        <label>1</label>
        <note>catalytic</note>
    </ligand>
</feature>
<dbReference type="Gene3D" id="3.30.540.10">
    <property type="entry name" value="Fructose-1,6-Bisphosphatase, subunit A, domain 1"/>
    <property type="match status" value="1"/>
</dbReference>
<dbReference type="Proteomes" id="UP000000844">
    <property type="component" value="Chromosome"/>
</dbReference>
<dbReference type="SUPFAM" id="SSF56655">
    <property type="entry name" value="Carbohydrate phosphatase"/>
    <property type="match status" value="1"/>
</dbReference>
<evidence type="ECO:0000256" key="3">
    <source>
        <dbReference type="ARBA" id="ARBA00022842"/>
    </source>
</evidence>
<dbReference type="Gene3D" id="3.40.190.80">
    <property type="match status" value="1"/>
</dbReference>
<dbReference type="PROSITE" id="PS00629">
    <property type="entry name" value="IMP_1"/>
    <property type="match status" value="1"/>
</dbReference>
<dbReference type="RefSeq" id="WP_013018429.1">
    <property type="nucleotide sequence ID" value="NC_013947.1"/>
</dbReference>
<dbReference type="PANTHER" id="PTHR20854">
    <property type="entry name" value="INOSITOL MONOPHOSPHATASE"/>
    <property type="match status" value="1"/>
</dbReference>
<evidence type="ECO:0000256" key="4">
    <source>
        <dbReference type="PIRSR" id="PIRSR600760-2"/>
    </source>
</evidence>
<dbReference type="GO" id="GO:0046872">
    <property type="term" value="F:metal ion binding"/>
    <property type="evidence" value="ECO:0007669"/>
    <property type="project" value="UniProtKB-KW"/>
</dbReference>
<dbReference type="KEGG" id="sna:Snas_3188"/>
<evidence type="ECO:0000256" key="2">
    <source>
        <dbReference type="ARBA" id="ARBA00022801"/>
    </source>
</evidence>
<feature type="binding site" evidence="4">
    <location>
        <position position="97"/>
    </location>
    <ligand>
        <name>Mg(2+)</name>
        <dbReference type="ChEBI" id="CHEBI:18420"/>
        <label>1</label>
        <note>catalytic</note>
    </ligand>
</feature>